<protein>
    <submittedName>
        <fullName evidence="1">Uncharacterized protein</fullName>
    </submittedName>
</protein>
<dbReference type="InterPro" id="IPR006553">
    <property type="entry name" value="Leu-rich_rpt_Cys-con_subtyp"/>
</dbReference>
<keyword evidence="2" id="KW-1185">Reference proteome</keyword>
<dbReference type="SUPFAM" id="SSF52047">
    <property type="entry name" value="RNI-like"/>
    <property type="match status" value="2"/>
</dbReference>
<dbReference type="InterPro" id="IPR001611">
    <property type="entry name" value="Leu-rich_rpt"/>
</dbReference>
<evidence type="ECO:0000313" key="1">
    <source>
        <dbReference type="EMBL" id="WVZ98701.1"/>
    </source>
</evidence>
<dbReference type="Proteomes" id="UP001341281">
    <property type="component" value="Chromosome 10"/>
</dbReference>
<dbReference type="SMART" id="SM00367">
    <property type="entry name" value="LRR_CC"/>
    <property type="match status" value="6"/>
</dbReference>
<dbReference type="InterPro" id="IPR032675">
    <property type="entry name" value="LRR_dom_sf"/>
</dbReference>
<gene>
    <name evidence="1" type="ORF">U9M48_044101</name>
</gene>
<dbReference type="GO" id="GO:0019005">
    <property type="term" value="C:SCF ubiquitin ligase complex"/>
    <property type="evidence" value="ECO:0007669"/>
    <property type="project" value="TreeGrafter"/>
</dbReference>
<evidence type="ECO:0000313" key="2">
    <source>
        <dbReference type="Proteomes" id="UP001341281"/>
    </source>
</evidence>
<dbReference type="FunFam" id="3.80.10.10:FF:000653">
    <property type="entry name" value="F-box/LRR-repeat protein 14"/>
    <property type="match status" value="1"/>
</dbReference>
<dbReference type="Pfam" id="PF13516">
    <property type="entry name" value="LRR_6"/>
    <property type="match status" value="1"/>
</dbReference>
<dbReference type="Gene3D" id="3.80.10.10">
    <property type="entry name" value="Ribonuclease Inhibitor"/>
    <property type="match status" value="2"/>
</dbReference>
<proteinExistence type="predicted"/>
<dbReference type="PANTHER" id="PTHR13318">
    <property type="entry name" value="PARTNER OF PAIRED, ISOFORM B-RELATED"/>
    <property type="match status" value="1"/>
</dbReference>
<name>A0AAQ3UUU4_PASNO</name>
<sequence length="466" mass="52356">MFAPHNTTTSDLNSVSLVSKQFYTVEVQLRDAIHIGCGVQPVTEALLSLCSRFQNLCKVEFDYSGWTANHGMQLDNQGLRVFSSSCHSLTDLTLSFCSYIDDSGLCFLACFKKLMSLRLNTLSRMTASGLLSVAVGCKSLSALRLIRCENVRSVKWLEYLGRIGSLEELVVVKCKRISQFDLLSFGSGWMNLQRLEFQSLYMPNQFSDHDPSYMAGNQSRYEFCCDCLKDLTLARITTVSEIGLCSLLSKCKALENLCLNYVLGLHDNEMITLARNSRNLRSISLILRPQHCEGWVFRTSLTDDSLKALSLWCPMLQSVELSFFGCEPDYPEIGFTQEGLVKLIQSCPIRDLTLRGANIFDDEGMKALSDAQFLESLRLVKCIAITDTGMRLLARSRCLMNLTLELCNDLTDHGLAKYACARKLESLTIEKCSKISLKAAQGAAKTVQYTDDCPSYKEWLQCWPYS</sequence>
<reference evidence="1 2" key="1">
    <citation type="submission" date="2024-02" db="EMBL/GenBank/DDBJ databases">
        <title>High-quality chromosome-scale genome assembly of Pensacola bahiagrass (Paspalum notatum Flugge var. saurae).</title>
        <authorList>
            <person name="Vega J.M."/>
            <person name="Podio M."/>
            <person name="Orjuela J."/>
            <person name="Siena L.A."/>
            <person name="Pessino S.C."/>
            <person name="Combes M.C."/>
            <person name="Mariac C."/>
            <person name="Albertini E."/>
            <person name="Pupilli F."/>
            <person name="Ortiz J.P.A."/>
            <person name="Leblanc O."/>
        </authorList>
    </citation>
    <scope>NUCLEOTIDE SEQUENCE [LARGE SCALE GENOMIC DNA]</scope>
    <source>
        <strain evidence="1">R1</strain>
        <tissue evidence="1">Leaf</tissue>
    </source>
</reference>
<dbReference type="PANTHER" id="PTHR13318:SF216">
    <property type="entry name" value="F-BOX DOMAIN CONTAINING PROTEIN"/>
    <property type="match status" value="1"/>
</dbReference>
<organism evidence="1 2">
    <name type="scientific">Paspalum notatum var. saurae</name>
    <dbReference type="NCBI Taxonomy" id="547442"/>
    <lineage>
        <taxon>Eukaryota</taxon>
        <taxon>Viridiplantae</taxon>
        <taxon>Streptophyta</taxon>
        <taxon>Embryophyta</taxon>
        <taxon>Tracheophyta</taxon>
        <taxon>Spermatophyta</taxon>
        <taxon>Magnoliopsida</taxon>
        <taxon>Liliopsida</taxon>
        <taxon>Poales</taxon>
        <taxon>Poaceae</taxon>
        <taxon>PACMAD clade</taxon>
        <taxon>Panicoideae</taxon>
        <taxon>Andropogonodae</taxon>
        <taxon>Paspaleae</taxon>
        <taxon>Paspalinae</taxon>
        <taxon>Paspalum</taxon>
    </lineage>
</organism>
<dbReference type="GO" id="GO:0031146">
    <property type="term" value="P:SCF-dependent proteasomal ubiquitin-dependent protein catabolic process"/>
    <property type="evidence" value="ECO:0007669"/>
    <property type="project" value="TreeGrafter"/>
</dbReference>
<dbReference type="AlphaFoldDB" id="A0AAQ3UUU4"/>
<dbReference type="EMBL" id="CP144754">
    <property type="protein sequence ID" value="WVZ98701.1"/>
    <property type="molecule type" value="Genomic_DNA"/>
</dbReference>
<accession>A0AAQ3UUU4</accession>